<keyword evidence="4" id="KW-0175">Coiled coil</keyword>
<evidence type="ECO:0000313" key="5">
    <source>
        <dbReference type="EMBL" id="OBZ80810.1"/>
    </source>
</evidence>
<dbReference type="InterPro" id="IPR002842">
    <property type="entry name" value="ATPase_V1_Esu"/>
</dbReference>
<gene>
    <name evidence="5" type="primary">ATP6V1E1</name>
    <name evidence="5" type="ORF">A0J61_11141</name>
</gene>
<evidence type="ECO:0000256" key="2">
    <source>
        <dbReference type="ARBA" id="ARBA00022448"/>
    </source>
</evidence>
<keyword evidence="3" id="KW-0406">Ion transport</keyword>
<proteinExistence type="inferred from homology"/>
<evidence type="ECO:0000256" key="1">
    <source>
        <dbReference type="ARBA" id="ARBA00005901"/>
    </source>
</evidence>
<accession>A0A1C7MVH7</accession>
<dbReference type="AlphaFoldDB" id="A0A1C7MVH7"/>
<feature type="coiled-coil region" evidence="4">
    <location>
        <begin position="140"/>
        <end position="167"/>
    </location>
</feature>
<dbReference type="GO" id="GO:0045121">
    <property type="term" value="C:membrane raft"/>
    <property type="evidence" value="ECO:0007669"/>
    <property type="project" value="EnsemblFungi"/>
</dbReference>
<evidence type="ECO:0000313" key="6">
    <source>
        <dbReference type="Proteomes" id="UP000093000"/>
    </source>
</evidence>
<dbReference type="InterPro" id="IPR038495">
    <property type="entry name" value="ATPase_E_C"/>
</dbReference>
<dbReference type="FunCoup" id="A0A1C7MVH7">
    <property type="interactions" value="299"/>
</dbReference>
<comment type="similarity">
    <text evidence="1">Belongs to the V-ATPase E subunit family.</text>
</comment>
<dbReference type="STRING" id="101091.A0A1C7MVH7"/>
<dbReference type="SUPFAM" id="SSF160527">
    <property type="entry name" value="V-type ATPase subunit E-like"/>
    <property type="match status" value="1"/>
</dbReference>
<dbReference type="InParanoid" id="A0A1C7MVH7"/>
<dbReference type="Proteomes" id="UP000093000">
    <property type="component" value="Unassembled WGS sequence"/>
</dbReference>
<dbReference type="Gene3D" id="3.30.2320.30">
    <property type="entry name" value="ATP synthase, E subunit, C-terminal"/>
    <property type="match status" value="1"/>
</dbReference>
<comment type="caution">
    <text evidence="5">The sequence shown here is derived from an EMBL/GenBank/DDBJ whole genome shotgun (WGS) entry which is preliminary data.</text>
</comment>
<dbReference type="GO" id="GO:0046961">
    <property type="term" value="F:proton-transporting ATPase activity, rotational mechanism"/>
    <property type="evidence" value="ECO:0007669"/>
    <property type="project" value="InterPro"/>
</dbReference>
<reference evidence="5 6" key="1">
    <citation type="submission" date="2016-03" db="EMBL/GenBank/DDBJ databases">
        <title>Choanephora cucurbitarum.</title>
        <authorList>
            <person name="Min B."/>
            <person name="Park H."/>
            <person name="Park J.-H."/>
            <person name="Shin H.-D."/>
            <person name="Choi I.-G."/>
        </authorList>
    </citation>
    <scope>NUCLEOTIDE SEQUENCE [LARGE SCALE GENOMIC DNA]</scope>
    <source>
        <strain evidence="5 6">KUS-F28377</strain>
    </source>
</reference>
<organism evidence="5 6">
    <name type="scientific">Choanephora cucurbitarum</name>
    <dbReference type="NCBI Taxonomy" id="101091"/>
    <lineage>
        <taxon>Eukaryota</taxon>
        <taxon>Fungi</taxon>
        <taxon>Fungi incertae sedis</taxon>
        <taxon>Mucoromycota</taxon>
        <taxon>Mucoromycotina</taxon>
        <taxon>Mucoromycetes</taxon>
        <taxon>Mucorales</taxon>
        <taxon>Mucorineae</taxon>
        <taxon>Choanephoraceae</taxon>
        <taxon>Choanephoroideae</taxon>
        <taxon>Choanephora</taxon>
    </lineage>
</organism>
<protein>
    <submittedName>
        <fullName evidence="5">V-type proton ATPase subunit E 1</fullName>
    </submittedName>
</protein>
<keyword evidence="6" id="KW-1185">Reference proteome</keyword>
<dbReference type="GO" id="GO:0000221">
    <property type="term" value="C:vacuolar proton-transporting V-type ATPase, V1 domain"/>
    <property type="evidence" value="ECO:0007669"/>
    <property type="project" value="EnsemblFungi"/>
</dbReference>
<sequence>MSSSTARPLNDDEVFNEMKKMVAFIKQEAVEKAREIKVKADEEFNIEKAKIVRQESLNIESVFERKIKQAEVQKKIAQSNHINKTRLRILQERQKVLDDLFEEAEKRIADVSSDEEQYGTLLEGLILQGIYSLMENEVAIRCREQDVDQVNAAIERATEKYEETMKARPSFTVSEDYLPSSSAGGIILSGLYGKITIDNTLNARLDIAKEEMLPQIRVALFGHSPSRTFFN</sequence>
<evidence type="ECO:0000256" key="3">
    <source>
        <dbReference type="ARBA" id="ARBA00023065"/>
    </source>
</evidence>
<dbReference type="Pfam" id="PF01991">
    <property type="entry name" value="vATP-synt_E"/>
    <property type="match status" value="1"/>
</dbReference>
<dbReference type="HAMAP" id="MF_00311">
    <property type="entry name" value="ATP_synth_E_arch"/>
    <property type="match status" value="1"/>
</dbReference>
<name>A0A1C7MVH7_9FUNG</name>
<dbReference type="OrthoDB" id="10263003at2759"/>
<dbReference type="EMBL" id="LUGH01001709">
    <property type="protein sequence ID" value="OBZ80810.1"/>
    <property type="molecule type" value="Genomic_DNA"/>
</dbReference>
<dbReference type="GO" id="GO:0000329">
    <property type="term" value="C:fungal-type vacuole membrane"/>
    <property type="evidence" value="ECO:0007669"/>
    <property type="project" value="EnsemblFungi"/>
</dbReference>
<evidence type="ECO:0000256" key="4">
    <source>
        <dbReference type="SAM" id="Coils"/>
    </source>
</evidence>
<dbReference type="PANTHER" id="PTHR45715">
    <property type="entry name" value="ATPASE H+-TRANSPORTING V1 SUBUNIT E1A-RELATED"/>
    <property type="match status" value="1"/>
</dbReference>
<keyword evidence="2" id="KW-0813">Transport</keyword>
<dbReference type="Gene3D" id="6.10.250.1620">
    <property type="match status" value="1"/>
</dbReference>